<evidence type="ECO:0000313" key="16">
    <source>
        <dbReference type="Proteomes" id="UP001328107"/>
    </source>
</evidence>
<evidence type="ECO:0000256" key="12">
    <source>
        <dbReference type="SAM" id="MobiDB-lite"/>
    </source>
</evidence>
<proteinExistence type="inferred from homology"/>
<reference evidence="16" key="1">
    <citation type="submission" date="2022-10" db="EMBL/GenBank/DDBJ databases">
        <title>Genome assembly of Pristionchus species.</title>
        <authorList>
            <person name="Yoshida K."/>
            <person name="Sommer R.J."/>
        </authorList>
    </citation>
    <scope>NUCLEOTIDE SEQUENCE [LARGE SCALE GENOMIC DNA]</scope>
    <source>
        <strain evidence="16">RS5460</strain>
    </source>
</reference>
<evidence type="ECO:0000256" key="1">
    <source>
        <dbReference type="ARBA" id="ARBA00004123"/>
    </source>
</evidence>
<dbReference type="SMART" id="SM00399">
    <property type="entry name" value="ZnF_C4"/>
    <property type="match status" value="1"/>
</dbReference>
<evidence type="ECO:0000259" key="14">
    <source>
        <dbReference type="PROSITE" id="PS51843"/>
    </source>
</evidence>
<keyword evidence="8 11" id="KW-0804">Transcription</keyword>
<keyword evidence="16" id="KW-1185">Reference proteome</keyword>
<keyword evidence="6 11" id="KW-0805">Transcription regulation</keyword>
<dbReference type="AlphaFoldDB" id="A0AAN5C755"/>
<dbReference type="PROSITE" id="PS51843">
    <property type="entry name" value="NR_LBD"/>
    <property type="match status" value="1"/>
</dbReference>
<dbReference type="Pfam" id="PF00104">
    <property type="entry name" value="Hormone_recep"/>
    <property type="match status" value="1"/>
</dbReference>
<dbReference type="InterPro" id="IPR049636">
    <property type="entry name" value="HNF4-like_DBD"/>
</dbReference>
<accession>A0AAN5C755</accession>
<feature type="domain" description="NR LBD" evidence="14">
    <location>
        <begin position="222"/>
        <end position="454"/>
    </location>
</feature>
<evidence type="ECO:0000256" key="9">
    <source>
        <dbReference type="ARBA" id="ARBA00023170"/>
    </source>
</evidence>
<evidence type="ECO:0008006" key="17">
    <source>
        <dbReference type="Google" id="ProtNLM"/>
    </source>
</evidence>
<name>A0AAN5C755_9BILA</name>
<dbReference type="GO" id="GO:0008270">
    <property type="term" value="F:zinc ion binding"/>
    <property type="evidence" value="ECO:0007669"/>
    <property type="project" value="UniProtKB-KW"/>
</dbReference>
<feature type="region of interest" description="Disordered" evidence="12">
    <location>
        <begin position="140"/>
        <end position="160"/>
    </location>
</feature>
<comment type="subcellular location">
    <subcellularLocation>
        <location evidence="1 11">Nucleus</location>
    </subcellularLocation>
</comment>
<dbReference type="Proteomes" id="UP001328107">
    <property type="component" value="Unassembled WGS sequence"/>
</dbReference>
<comment type="similarity">
    <text evidence="2 11">Belongs to the nuclear hormone receptor family.</text>
</comment>
<dbReference type="PROSITE" id="PS00031">
    <property type="entry name" value="NUCLEAR_REC_DBD_1"/>
    <property type="match status" value="1"/>
</dbReference>
<evidence type="ECO:0000256" key="2">
    <source>
        <dbReference type="ARBA" id="ARBA00005993"/>
    </source>
</evidence>
<evidence type="ECO:0000259" key="13">
    <source>
        <dbReference type="PROSITE" id="PS51030"/>
    </source>
</evidence>
<dbReference type="EMBL" id="BTRK01000001">
    <property type="protein sequence ID" value="GMR33170.1"/>
    <property type="molecule type" value="Genomic_DNA"/>
</dbReference>
<evidence type="ECO:0000256" key="4">
    <source>
        <dbReference type="ARBA" id="ARBA00022771"/>
    </source>
</evidence>
<evidence type="ECO:0000256" key="6">
    <source>
        <dbReference type="ARBA" id="ARBA00023015"/>
    </source>
</evidence>
<feature type="domain" description="Nuclear receptor" evidence="13">
    <location>
        <begin position="56"/>
        <end position="129"/>
    </location>
</feature>
<gene>
    <name evidence="15" type="ORF">PMAYCL1PPCAC_03365</name>
</gene>
<dbReference type="Pfam" id="PF00105">
    <property type="entry name" value="zf-C4"/>
    <property type="match status" value="1"/>
</dbReference>
<dbReference type="GO" id="GO:0000978">
    <property type="term" value="F:RNA polymerase II cis-regulatory region sequence-specific DNA binding"/>
    <property type="evidence" value="ECO:0007669"/>
    <property type="project" value="InterPro"/>
</dbReference>
<evidence type="ECO:0000256" key="5">
    <source>
        <dbReference type="ARBA" id="ARBA00022833"/>
    </source>
</evidence>
<evidence type="ECO:0000313" key="15">
    <source>
        <dbReference type="EMBL" id="GMR33170.1"/>
    </source>
</evidence>
<evidence type="ECO:0000256" key="11">
    <source>
        <dbReference type="RuleBase" id="RU004334"/>
    </source>
</evidence>
<dbReference type="InterPro" id="IPR001628">
    <property type="entry name" value="Znf_hrmn_rcpt"/>
</dbReference>
<protein>
    <recommendedName>
        <fullName evidence="17">Nuclear receptor</fullName>
    </recommendedName>
</protein>
<keyword evidence="5 11" id="KW-0862">Zinc</keyword>
<dbReference type="Gene3D" id="1.10.565.10">
    <property type="entry name" value="Retinoid X Receptor"/>
    <property type="match status" value="1"/>
</dbReference>
<dbReference type="Gene3D" id="3.30.50.10">
    <property type="entry name" value="Erythroid Transcription Factor GATA-1, subunit A"/>
    <property type="match status" value="1"/>
</dbReference>
<keyword evidence="7 11" id="KW-0238">DNA-binding</keyword>
<sequence length="454" mass="51593">FPVMREHLLFSPCGHLPLGPESLELLRKRAAPCESSEIPQTSNESSPLPIGAAMQPRECSVCGAPASGYNYEAVSCASCKSFFRRAVLAKRRIRCKEGGQCNDEALLKCRACRFNRCIEAGMNPRAIDIGNVEAVRLARKQLQQSKRPAESPPKLLPPPLTAESTMDRLIDDLLHLEVAYDRIRRSNYKPEGVTIDVCLEGHSRLGIDYGVAPPRDRPHDKPRWKFVPMKVRIRDRIPMKPPAKLCELSECNHPPPMWWPHLDMVHTIEYFKTFDFFHKLPEADKKSLVKQSSLITSYLTNSFNSFEQRSDVTRYPDGAIPHSGQILQWNESDAHHDREIHYETVERVRKLAMDRSEFVLLKAILACNPAVADLSATSQHLLQLQRELYAKALMSYVMARRRVEEGPTAFAAIMAHVEWLTRLVKRNKDLHILLCSLGLNYAKMSTLVNEIYGS</sequence>
<keyword evidence="3 11" id="KW-0479">Metal-binding</keyword>
<dbReference type="InterPro" id="IPR050274">
    <property type="entry name" value="Nuclear_hormone_rcpt_NR2"/>
</dbReference>
<dbReference type="SMART" id="SM00430">
    <property type="entry name" value="HOLI"/>
    <property type="match status" value="1"/>
</dbReference>
<dbReference type="GO" id="GO:0003700">
    <property type="term" value="F:DNA-binding transcription factor activity"/>
    <property type="evidence" value="ECO:0007669"/>
    <property type="project" value="InterPro"/>
</dbReference>
<comment type="caution">
    <text evidence="15">The sequence shown here is derived from an EMBL/GenBank/DDBJ whole genome shotgun (WGS) entry which is preliminary data.</text>
</comment>
<dbReference type="InterPro" id="IPR013088">
    <property type="entry name" value="Znf_NHR/GATA"/>
</dbReference>
<dbReference type="SUPFAM" id="SSF48508">
    <property type="entry name" value="Nuclear receptor ligand-binding domain"/>
    <property type="match status" value="1"/>
</dbReference>
<dbReference type="InterPro" id="IPR000536">
    <property type="entry name" value="Nucl_hrmn_rcpt_lig-bd"/>
</dbReference>
<organism evidence="15 16">
    <name type="scientific">Pristionchus mayeri</name>
    <dbReference type="NCBI Taxonomy" id="1317129"/>
    <lineage>
        <taxon>Eukaryota</taxon>
        <taxon>Metazoa</taxon>
        <taxon>Ecdysozoa</taxon>
        <taxon>Nematoda</taxon>
        <taxon>Chromadorea</taxon>
        <taxon>Rhabditida</taxon>
        <taxon>Rhabditina</taxon>
        <taxon>Diplogasteromorpha</taxon>
        <taxon>Diplogasteroidea</taxon>
        <taxon>Neodiplogasteridae</taxon>
        <taxon>Pristionchus</taxon>
    </lineage>
</organism>
<dbReference type="PANTHER" id="PTHR24083">
    <property type="entry name" value="NUCLEAR HORMONE RECEPTOR"/>
    <property type="match status" value="1"/>
</dbReference>
<evidence type="ECO:0000256" key="8">
    <source>
        <dbReference type="ARBA" id="ARBA00023163"/>
    </source>
</evidence>
<evidence type="ECO:0000256" key="10">
    <source>
        <dbReference type="ARBA" id="ARBA00023242"/>
    </source>
</evidence>
<dbReference type="PRINTS" id="PR00047">
    <property type="entry name" value="STROIDFINGER"/>
</dbReference>
<keyword evidence="9 11" id="KW-0675">Receptor</keyword>
<feature type="compositionally biased region" description="Pro residues" evidence="12">
    <location>
        <begin position="150"/>
        <end position="160"/>
    </location>
</feature>
<dbReference type="PROSITE" id="PS51030">
    <property type="entry name" value="NUCLEAR_REC_DBD_2"/>
    <property type="match status" value="1"/>
</dbReference>
<evidence type="ECO:0000256" key="3">
    <source>
        <dbReference type="ARBA" id="ARBA00022723"/>
    </source>
</evidence>
<dbReference type="GO" id="GO:0005634">
    <property type="term" value="C:nucleus"/>
    <property type="evidence" value="ECO:0007669"/>
    <property type="project" value="UniProtKB-SubCell"/>
</dbReference>
<evidence type="ECO:0000256" key="7">
    <source>
        <dbReference type="ARBA" id="ARBA00023125"/>
    </source>
</evidence>
<keyword evidence="10 11" id="KW-0539">Nucleus</keyword>
<dbReference type="SUPFAM" id="SSF57716">
    <property type="entry name" value="Glucocorticoid receptor-like (DNA-binding domain)"/>
    <property type="match status" value="1"/>
</dbReference>
<dbReference type="CDD" id="cd06960">
    <property type="entry name" value="NR_DBD_HNF4A"/>
    <property type="match status" value="1"/>
</dbReference>
<feature type="non-terminal residue" evidence="15">
    <location>
        <position position="1"/>
    </location>
</feature>
<keyword evidence="4 11" id="KW-0863">Zinc-finger</keyword>
<dbReference type="InterPro" id="IPR035500">
    <property type="entry name" value="NHR-like_dom_sf"/>
</dbReference>